<dbReference type="InterPro" id="IPR013525">
    <property type="entry name" value="ABC2_TM"/>
</dbReference>
<dbReference type="GO" id="GO:0005524">
    <property type="term" value="F:ATP binding"/>
    <property type="evidence" value="ECO:0007669"/>
    <property type="project" value="UniProtKB-KW"/>
</dbReference>
<dbReference type="GO" id="GO:0005319">
    <property type="term" value="F:lipid transporter activity"/>
    <property type="evidence" value="ECO:0007669"/>
    <property type="project" value="TreeGrafter"/>
</dbReference>
<evidence type="ECO:0000256" key="7">
    <source>
        <dbReference type="SAM" id="Phobius"/>
    </source>
</evidence>
<dbReference type="SMART" id="SM00382">
    <property type="entry name" value="AAA"/>
    <property type="match status" value="2"/>
</dbReference>
<feature type="transmembrane region" description="Helical" evidence="7">
    <location>
        <begin position="1207"/>
        <end position="1229"/>
    </location>
</feature>
<sequence length="1506" mass="169568">MNVNIRIKDLSDTEARLQNITRFDVQQEDALKEADCPRYYSDYDDCIWHNSIAYAPDNEKTRQVIRKVESCITHPKKDKNEKLEWKGFKDEQAIELYLAKGNTTSKIEAAIIFVEGLGLGATTGSDGMVSYKIRLRRKGTLAETQLLFPKFQSPGPDWNHRDDYFTFGFITLQLCIDKAVVELLTGQNVTQKISLQPFPYPFYYRMNFQEFYLTALPLMIVISFVFMVPSIMRSVVSEKETGIRELLKLNGVSGWVQWLGWMLDSLLVLMISVTCVVVLLFVETGVGSTFQYTDPTIFWLNLMLYVISTTSFCLFISSIFTKPLGARWSNIGVPISESDSLCLGHVILVFLISTFLYMFLTLYLENVLPSKFGLRKPWYFIFQPKTYFKIIEKRKKRRSNEQIGLLERISYSRSDDENGPGFEKEPSYVHAVVDIQNLRKDFGEHKVAVDGMSMKIYDGEIFALLGHNGAGKTTTISMLTGMYAPTGGTAIVNGYDITTELDMARDHLGFCPQHNMLFDKLTVSEHLRFFGQLKGLSASAASRETMTFLRKLQLVHKANALSITLTFGEKRKLSVGIALIGGNQIAILDEPTRLDVVYTETEMKGRQTILLITHSMIEADTLGDRIGIMASGKLHCCGSPLFLKKFYGTGYTLKLSVTENADDHKILPFIQNHIPDASMKFEHSRRSPMMFVKLPTAIATTSTLSDMFTKLFEHKDQLGITKVGLFLTTMDDVFIRVGELTNYVNSSHDVTTKKHTTKMNRVVGLKLAMEHFRALLLKKWIYTYRGWKMVVIGFLFSALFLSLSNLPTWVQENETTPISKPALKMTLDSYKDPITLLSSTDLELSFKFFNVVGSSFNHVPKNATLDQALLDVASSNLGDYREKYIVAFDANASNINALFNTIPNHAAPLAINLASNMLLKTLEPNKTHLLGIFVTSHPMETKENNPNDYGRFHILHIDVTSDILIYIPVLLIVLLTTSFVVFPVEEKICKSKQLQMMTGVSPLTYWYSSFLLDFLFVFLIVLVMTICFPILLSSQIYENEAAYEGAGVFFLILLVYGFAAVPFSYLISLYPTTASGGFLLVFTIHFISGIILHMALFILEQLYPTDLWVSGIKLIGQLFPTFGVVLSTFTLVKVMSENTRCNILKDDINYLHCDPANAPEYNAECCKNCEQIMGVTCFTPEPYMSWSRESNLLRERSRIQPGIGQEVFIMVMMGLVYQVILMLLEYRVFKRFFVKKNLNFEDNVTDDDVRGEAERVAALVKNEKVNEDALVVENLSKRFGTFDAVSKLNFGVHHGECFGLVGVAGAGKSTTFRILTGDETMTFGNAHAFTKTLEKDGQEFVSNIGYCPQFDGIIGVLTGREMLQLYGRLRGVPAEVVGTEADKWLQRVGLSDSANQQCKTYSGGMKRRLSVSMALIGDPALLILDAPTSGVDPVARRRLWDLLRSLQDSGQSIILTSQSMEECEALCSRLGILINGKLECLGSVQHLKHKFAQGYSLSLKLKPFVP</sequence>
<feature type="domain" description="ABC transporter" evidence="8">
    <location>
        <begin position="433"/>
        <end position="656"/>
    </location>
</feature>
<dbReference type="GO" id="GO:0016887">
    <property type="term" value="F:ATP hydrolysis activity"/>
    <property type="evidence" value="ECO:0007669"/>
    <property type="project" value="InterPro"/>
</dbReference>
<feature type="transmembrane region" description="Helical" evidence="7">
    <location>
        <begin position="302"/>
        <end position="321"/>
    </location>
</feature>
<keyword evidence="3" id="KW-0547">Nucleotide-binding</keyword>
<feature type="transmembrane region" description="Helical" evidence="7">
    <location>
        <begin position="341"/>
        <end position="364"/>
    </location>
</feature>
<dbReference type="FunFam" id="3.40.50.300:FF:002470">
    <property type="entry name" value="ABC transporter, putative"/>
    <property type="match status" value="1"/>
</dbReference>
<dbReference type="PANTHER" id="PTHR19229">
    <property type="entry name" value="ATP-BINDING CASSETTE TRANSPORTER SUBFAMILY A ABCA"/>
    <property type="match status" value="1"/>
</dbReference>
<dbReference type="PROSITE" id="PS50893">
    <property type="entry name" value="ABC_TRANSPORTER_2"/>
    <property type="match status" value="2"/>
</dbReference>
<keyword evidence="4 9" id="KW-0067">ATP-binding</keyword>
<dbReference type="InterPro" id="IPR003593">
    <property type="entry name" value="AAA+_ATPase"/>
</dbReference>
<dbReference type="Pfam" id="PF12698">
    <property type="entry name" value="ABC2_membrane_3"/>
    <property type="match status" value="2"/>
</dbReference>
<dbReference type="GO" id="GO:0140359">
    <property type="term" value="F:ABC-type transporter activity"/>
    <property type="evidence" value="ECO:0007669"/>
    <property type="project" value="InterPro"/>
</dbReference>
<dbReference type="OrthoDB" id="10255969at2759"/>
<feature type="transmembrane region" description="Helical" evidence="7">
    <location>
        <begin position="789"/>
        <end position="810"/>
    </location>
</feature>
<dbReference type="PROSITE" id="PS00211">
    <property type="entry name" value="ABC_TRANSPORTER_1"/>
    <property type="match status" value="1"/>
</dbReference>
<feature type="transmembrane region" description="Helical" evidence="7">
    <location>
        <begin position="963"/>
        <end position="984"/>
    </location>
</feature>
<evidence type="ECO:0000256" key="2">
    <source>
        <dbReference type="ARBA" id="ARBA00022692"/>
    </source>
</evidence>
<dbReference type="Proteomes" id="UP000094527">
    <property type="component" value="Unassembled WGS sequence"/>
</dbReference>
<dbReference type="OMA" id="IEMGNES"/>
<evidence type="ECO:0000313" key="10">
    <source>
        <dbReference type="Proteomes" id="UP000094527"/>
    </source>
</evidence>
<organism evidence="9 10">
    <name type="scientific">Orchesella cincta</name>
    <name type="common">Springtail</name>
    <name type="synonym">Podura cincta</name>
    <dbReference type="NCBI Taxonomy" id="48709"/>
    <lineage>
        <taxon>Eukaryota</taxon>
        <taxon>Metazoa</taxon>
        <taxon>Ecdysozoa</taxon>
        <taxon>Arthropoda</taxon>
        <taxon>Hexapoda</taxon>
        <taxon>Collembola</taxon>
        <taxon>Entomobryomorpha</taxon>
        <taxon>Entomobryoidea</taxon>
        <taxon>Orchesellidae</taxon>
        <taxon>Orchesellinae</taxon>
        <taxon>Orchesella</taxon>
    </lineage>
</organism>
<dbReference type="Gene3D" id="3.40.50.300">
    <property type="entry name" value="P-loop containing nucleotide triphosphate hydrolases"/>
    <property type="match status" value="2"/>
</dbReference>
<evidence type="ECO:0000256" key="1">
    <source>
        <dbReference type="ARBA" id="ARBA00004141"/>
    </source>
</evidence>
<gene>
    <name evidence="9" type="ORF">Ocin01_16106</name>
</gene>
<feature type="transmembrane region" description="Helical" evidence="7">
    <location>
        <begin position="1005"/>
        <end position="1031"/>
    </location>
</feature>
<evidence type="ECO:0000256" key="4">
    <source>
        <dbReference type="ARBA" id="ARBA00022840"/>
    </source>
</evidence>
<reference evidence="9 10" key="1">
    <citation type="journal article" date="2016" name="Genome Biol. Evol.">
        <title>Gene Family Evolution Reflects Adaptation to Soil Environmental Stressors in the Genome of the Collembolan Orchesella cincta.</title>
        <authorList>
            <person name="Faddeeva-Vakhrusheva A."/>
            <person name="Derks M.F."/>
            <person name="Anvar S.Y."/>
            <person name="Agamennone V."/>
            <person name="Suring W."/>
            <person name="Smit S."/>
            <person name="van Straalen N.M."/>
            <person name="Roelofs D."/>
        </authorList>
    </citation>
    <scope>NUCLEOTIDE SEQUENCE [LARGE SCALE GENOMIC DNA]</scope>
    <source>
        <tissue evidence="9">Mixed pool</tissue>
    </source>
</reference>
<dbReference type="PANTHER" id="PTHR19229:SF250">
    <property type="entry name" value="ABC TRANSPORTER DOMAIN-CONTAINING PROTEIN-RELATED"/>
    <property type="match status" value="1"/>
</dbReference>
<comment type="subcellular location">
    <subcellularLocation>
        <location evidence="1">Membrane</location>
        <topology evidence="1">Multi-pass membrane protein</topology>
    </subcellularLocation>
</comment>
<keyword evidence="10" id="KW-1185">Reference proteome</keyword>
<feature type="transmembrane region" description="Helical" evidence="7">
    <location>
        <begin position="1111"/>
        <end position="1132"/>
    </location>
</feature>
<evidence type="ECO:0000313" key="9">
    <source>
        <dbReference type="EMBL" id="ODM90575.1"/>
    </source>
</evidence>
<name>A0A1D2MC68_ORCCI</name>
<keyword evidence="5 7" id="KW-1133">Transmembrane helix</keyword>
<feature type="transmembrane region" description="Helical" evidence="7">
    <location>
        <begin position="1046"/>
        <end position="1066"/>
    </location>
</feature>
<evidence type="ECO:0000256" key="3">
    <source>
        <dbReference type="ARBA" id="ARBA00022741"/>
    </source>
</evidence>
<dbReference type="InterPro" id="IPR026082">
    <property type="entry name" value="ABCA"/>
</dbReference>
<evidence type="ECO:0000259" key="8">
    <source>
        <dbReference type="PROSITE" id="PS50893"/>
    </source>
</evidence>
<dbReference type="InterPro" id="IPR003439">
    <property type="entry name" value="ABC_transporter-like_ATP-bd"/>
</dbReference>
<dbReference type="EMBL" id="LJIJ01001904">
    <property type="protein sequence ID" value="ODM90575.1"/>
    <property type="molecule type" value="Genomic_DNA"/>
</dbReference>
<proteinExistence type="predicted"/>
<dbReference type="Pfam" id="PF00005">
    <property type="entry name" value="ABC_tran"/>
    <property type="match status" value="2"/>
</dbReference>
<dbReference type="SUPFAM" id="SSF52540">
    <property type="entry name" value="P-loop containing nucleoside triphosphate hydrolases"/>
    <property type="match status" value="2"/>
</dbReference>
<dbReference type="InterPro" id="IPR017871">
    <property type="entry name" value="ABC_transporter-like_CS"/>
</dbReference>
<accession>A0A1D2MC68</accession>
<dbReference type="GO" id="GO:0016020">
    <property type="term" value="C:membrane"/>
    <property type="evidence" value="ECO:0007669"/>
    <property type="project" value="UniProtKB-SubCell"/>
</dbReference>
<protein>
    <submittedName>
        <fullName evidence="9">ATP-binding cassette sub-family A member 3</fullName>
    </submittedName>
</protein>
<feature type="transmembrane region" description="Helical" evidence="7">
    <location>
        <begin position="258"/>
        <end position="282"/>
    </location>
</feature>
<feature type="transmembrane region" description="Helical" evidence="7">
    <location>
        <begin position="211"/>
        <end position="232"/>
    </location>
</feature>
<comment type="caution">
    <text evidence="9">The sequence shown here is derived from an EMBL/GenBank/DDBJ whole genome shotgun (WGS) entry which is preliminary data.</text>
</comment>
<feature type="transmembrane region" description="Helical" evidence="7">
    <location>
        <begin position="1078"/>
        <end position="1099"/>
    </location>
</feature>
<evidence type="ECO:0000256" key="5">
    <source>
        <dbReference type="ARBA" id="ARBA00022989"/>
    </source>
</evidence>
<keyword evidence="6 7" id="KW-0472">Membrane</keyword>
<dbReference type="STRING" id="48709.A0A1D2MC68"/>
<keyword evidence="2 7" id="KW-0812">Transmembrane</keyword>
<evidence type="ECO:0000256" key="6">
    <source>
        <dbReference type="ARBA" id="ARBA00023136"/>
    </source>
</evidence>
<dbReference type="InterPro" id="IPR027417">
    <property type="entry name" value="P-loop_NTPase"/>
</dbReference>
<feature type="domain" description="ABC transporter" evidence="8">
    <location>
        <begin position="1270"/>
        <end position="1500"/>
    </location>
</feature>
<dbReference type="CDD" id="cd03263">
    <property type="entry name" value="ABC_subfamily_A"/>
    <property type="match status" value="2"/>
</dbReference>